<keyword evidence="3" id="KW-1185">Reference proteome</keyword>
<evidence type="ECO:0000313" key="2">
    <source>
        <dbReference type="EMBL" id="CAG5077770.1"/>
    </source>
</evidence>
<dbReference type="Proteomes" id="UP000681526">
    <property type="component" value="Unassembled WGS sequence"/>
</dbReference>
<name>A0ABN7RQ55_THEXY</name>
<dbReference type="RefSeq" id="WP_213483227.1">
    <property type="nucleotide sequence ID" value="NZ_CAJRAY010000006.1"/>
</dbReference>
<protein>
    <submittedName>
        <fullName evidence="2">Uncharacterized protein</fullName>
    </submittedName>
</protein>
<proteinExistence type="predicted"/>
<feature type="compositionally biased region" description="Basic and acidic residues" evidence="1">
    <location>
        <begin position="57"/>
        <end position="66"/>
    </location>
</feature>
<feature type="compositionally biased region" description="Basic and acidic residues" evidence="1">
    <location>
        <begin position="81"/>
        <end position="105"/>
    </location>
</feature>
<accession>A0ABN7RQ55</accession>
<sequence length="105" mass="11805">MPFKPIDFQIAIPRTPEVSGYYGNQLARPAAEQQMLAAQSEKETERMRQTSAAPEEAENRPIRDGQPRQQGGGRGQQQGKNRPDEPRPPKDAPHPYKGKHIDISF</sequence>
<gene>
    <name evidence="2" type="primary">txxe 452-M1_2184</name>
    <name evidence="2" type="ORF">TXXE_01750</name>
</gene>
<evidence type="ECO:0000256" key="1">
    <source>
        <dbReference type="SAM" id="MobiDB-lite"/>
    </source>
</evidence>
<comment type="caution">
    <text evidence="2">The sequence shown here is derived from an EMBL/GenBank/DDBJ whole genome shotgun (WGS) entry which is preliminary data.</text>
</comment>
<evidence type="ECO:0000313" key="3">
    <source>
        <dbReference type="Proteomes" id="UP000681526"/>
    </source>
</evidence>
<feature type="region of interest" description="Disordered" evidence="1">
    <location>
        <begin position="31"/>
        <end position="105"/>
    </location>
</feature>
<reference evidence="2 3" key="1">
    <citation type="submission" date="2021-04" db="EMBL/GenBank/DDBJ databases">
        <authorList>
            <person name="Rakotoarivonina H."/>
        </authorList>
    </citation>
    <scope>NUCLEOTIDE SEQUENCE [LARGE SCALE GENOMIC DNA]</scope>
    <source>
        <strain evidence="2 3">XE</strain>
    </source>
</reference>
<organism evidence="2 3">
    <name type="scientific">Thermobacillus xylanilyticus</name>
    <dbReference type="NCBI Taxonomy" id="76633"/>
    <lineage>
        <taxon>Bacteria</taxon>
        <taxon>Bacillati</taxon>
        <taxon>Bacillota</taxon>
        <taxon>Bacilli</taxon>
        <taxon>Bacillales</taxon>
        <taxon>Paenibacillaceae</taxon>
        <taxon>Thermobacillus</taxon>
    </lineage>
</organism>
<dbReference type="EMBL" id="CAJRAY010000006">
    <property type="protein sequence ID" value="CAG5077770.1"/>
    <property type="molecule type" value="Genomic_DNA"/>
</dbReference>